<dbReference type="EMBL" id="CP136798">
    <property type="protein sequence ID" value="XCN12256.1"/>
    <property type="molecule type" value="Genomic_DNA"/>
</dbReference>
<evidence type="ECO:0000256" key="1">
    <source>
        <dbReference type="SAM" id="MobiDB-lite"/>
    </source>
</evidence>
<accession>A0AAU8KB05</accession>
<dbReference type="InterPro" id="IPR006448">
    <property type="entry name" value="Phage_term_ssu_P27"/>
</dbReference>
<proteinExistence type="predicted"/>
<dbReference type="Pfam" id="PF05119">
    <property type="entry name" value="Terminase_4"/>
    <property type="match status" value="1"/>
</dbReference>
<reference evidence="2" key="1">
    <citation type="submission" date="2023-10" db="EMBL/GenBank/DDBJ databases">
        <title>Complete genome sequence of Streptomyces sp. JL1001.</title>
        <authorList>
            <person name="Jiang L."/>
        </authorList>
    </citation>
    <scope>NUCLEOTIDE SEQUENCE</scope>
    <source>
        <strain evidence="2">JL1001</strain>
    </source>
</reference>
<sequence length="155" mass="16439">MGRTAKPAGLKLIEGRAAGRDSGGRKVNTGPEFRRVPPAAPEWLSPEAAAEWGRVMPELSRLDLVKEQDRAALAAYCEAWATFREATETVQREGMTIEAKQGTLAHPAVGIARAAGRELRSWAAHFGLTPSTEQALARSGGDDDGDEANPFAGSG</sequence>
<organism evidence="2">
    <name type="scientific">Streptomyces sp. JL1001</name>
    <dbReference type="NCBI Taxonomy" id="3078227"/>
    <lineage>
        <taxon>Bacteria</taxon>
        <taxon>Bacillati</taxon>
        <taxon>Actinomycetota</taxon>
        <taxon>Actinomycetes</taxon>
        <taxon>Kitasatosporales</taxon>
        <taxon>Streptomycetaceae</taxon>
        <taxon>Streptomyces</taxon>
    </lineage>
</organism>
<feature type="region of interest" description="Disordered" evidence="1">
    <location>
        <begin position="1"/>
        <end position="34"/>
    </location>
</feature>
<gene>
    <name evidence="2" type="ORF">R1Y80_00785</name>
</gene>
<feature type="region of interest" description="Disordered" evidence="1">
    <location>
        <begin position="131"/>
        <end position="155"/>
    </location>
</feature>
<protein>
    <submittedName>
        <fullName evidence="2">Phage terminase small subunit P27 family</fullName>
    </submittedName>
</protein>
<dbReference type="NCBIfam" id="TIGR01558">
    <property type="entry name" value="sm_term_P27"/>
    <property type="match status" value="1"/>
</dbReference>
<feature type="compositionally biased region" description="Basic and acidic residues" evidence="1">
    <location>
        <begin position="13"/>
        <end position="24"/>
    </location>
</feature>
<dbReference type="RefSeq" id="WP_354596085.1">
    <property type="nucleotide sequence ID" value="NZ_CP136798.1"/>
</dbReference>
<name>A0AAU8KB05_9ACTN</name>
<evidence type="ECO:0000313" key="2">
    <source>
        <dbReference type="EMBL" id="XCN12256.1"/>
    </source>
</evidence>
<dbReference type="AlphaFoldDB" id="A0AAU8KB05"/>